<dbReference type="SFLD" id="SFLDG01086">
    <property type="entry name" value="elongater_protein-like"/>
    <property type="match status" value="1"/>
</dbReference>
<evidence type="ECO:0000256" key="3">
    <source>
        <dbReference type="ARBA" id="ARBA00022691"/>
    </source>
</evidence>
<dbReference type="SMART" id="SM00729">
    <property type="entry name" value="Elp3"/>
    <property type="match status" value="1"/>
</dbReference>
<dbReference type="PANTHER" id="PTHR11135:SF1">
    <property type="entry name" value="PROTEIN YHCC"/>
    <property type="match status" value="1"/>
</dbReference>
<evidence type="ECO:0000256" key="2">
    <source>
        <dbReference type="ARBA" id="ARBA00022485"/>
    </source>
</evidence>
<dbReference type="InterPro" id="IPR032432">
    <property type="entry name" value="Radical_SAM_C"/>
</dbReference>
<dbReference type="GO" id="GO:0046872">
    <property type="term" value="F:metal ion binding"/>
    <property type="evidence" value="ECO:0007669"/>
    <property type="project" value="UniProtKB-KW"/>
</dbReference>
<comment type="cofactor">
    <cofactor evidence="1">
        <name>[4Fe-4S] cluster</name>
        <dbReference type="ChEBI" id="CHEBI:49883"/>
    </cofactor>
</comment>
<evidence type="ECO:0000259" key="7">
    <source>
        <dbReference type="PROSITE" id="PS51918"/>
    </source>
</evidence>
<dbReference type="Pfam" id="PF04055">
    <property type="entry name" value="Radical_SAM"/>
    <property type="match status" value="1"/>
</dbReference>
<name>A0A7C3V452_9BACT</name>
<comment type="caution">
    <text evidence="8">The sequence shown here is derived from an EMBL/GenBank/DDBJ whole genome shotgun (WGS) entry which is preliminary data.</text>
</comment>
<keyword evidence="2" id="KW-0004">4Fe-4S</keyword>
<dbReference type="SUPFAM" id="SSF102114">
    <property type="entry name" value="Radical SAM enzymes"/>
    <property type="match status" value="1"/>
</dbReference>
<evidence type="ECO:0000256" key="5">
    <source>
        <dbReference type="ARBA" id="ARBA00023004"/>
    </source>
</evidence>
<dbReference type="GO" id="GO:0051539">
    <property type="term" value="F:4 iron, 4 sulfur cluster binding"/>
    <property type="evidence" value="ECO:0007669"/>
    <property type="project" value="UniProtKB-KW"/>
</dbReference>
<sequence length="320" mass="35167">MREALPYRDLNSYLRERFGHRVQKVTLDAGLTCPNRDGRVGVGGCLYCNCRGSGTGAWGRGLSLRQQLEEGMTRLGRRYGASRFIAYFQSYSNTYGPLETLRTLYYEALAFPEVVGLSIGTRPDCLSPAILDLLAEIARERLLWLELGLQSVHDKTLRLINRGHDAACFTRAVAAAAALGLEVVAHVILGLPGEGPGEMAATARYLAGLPVQGVKIHLLYVVRGSALESLYRSGNYRPLEEGEYINLAADFLELLPPHLVIHRLTGDPHPEELVAPAWCRNKSRVLAGIRAELARRKSRQGSAWVDARDIPCPEVPPPSG</sequence>
<dbReference type="SFLD" id="SFLDS00029">
    <property type="entry name" value="Radical_SAM"/>
    <property type="match status" value="1"/>
</dbReference>
<dbReference type="InterPro" id="IPR006638">
    <property type="entry name" value="Elp3/MiaA/NifB-like_rSAM"/>
</dbReference>
<dbReference type="AlphaFoldDB" id="A0A7C3V452"/>
<dbReference type="InterPro" id="IPR039661">
    <property type="entry name" value="ELP3"/>
</dbReference>
<evidence type="ECO:0000256" key="4">
    <source>
        <dbReference type="ARBA" id="ARBA00022723"/>
    </source>
</evidence>
<dbReference type="SFLD" id="SFLDG01091">
    <property type="entry name" value="uncharacterized_CHP01210-like"/>
    <property type="match status" value="1"/>
</dbReference>
<protein>
    <submittedName>
        <fullName evidence="8">TIGR01212 family radical SAM protein</fullName>
    </submittedName>
</protein>
<keyword evidence="3" id="KW-0949">S-adenosyl-L-methionine</keyword>
<dbReference type="Gene3D" id="3.80.30.20">
    <property type="entry name" value="tm_1862 like domain"/>
    <property type="match status" value="1"/>
</dbReference>
<dbReference type="InterPro" id="IPR005911">
    <property type="entry name" value="YhcC-like"/>
</dbReference>
<keyword evidence="4" id="KW-0479">Metal-binding</keyword>
<dbReference type="InterPro" id="IPR007197">
    <property type="entry name" value="rSAM"/>
</dbReference>
<feature type="domain" description="Radical SAM core" evidence="7">
    <location>
        <begin position="17"/>
        <end position="264"/>
    </location>
</feature>
<evidence type="ECO:0000256" key="6">
    <source>
        <dbReference type="ARBA" id="ARBA00023014"/>
    </source>
</evidence>
<keyword evidence="6" id="KW-0411">Iron-sulfur</keyword>
<reference evidence="8" key="1">
    <citation type="journal article" date="2020" name="mSystems">
        <title>Genome- and Community-Level Interaction Insights into Carbon Utilization and Element Cycling Functions of Hydrothermarchaeota in Hydrothermal Sediment.</title>
        <authorList>
            <person name="Zhou Z."/>
            <person name="Liu Y."/>
            <person name="Xu W."/>
            <person name="Pan J."/>
            <person name="Luo Z.H."/>
            <person name="Li M."/>
        </authorList>
    </citation>
    <scope>NUCLEOTIDE SEQUENCE [LARGE SCALE GENOMIC DNA]</scope>
    <source>
        <strain evidence="8">SpSt-897</strain>
    </source>
</reference>
<proteinExistence type="predicted"/>
<accession>A0A7C3V452</accession>
<organism evidence="8">
    <name type="scientific">Desulfobacca acetoxidans</name>
    <dbReference type="NCBI Taxonomy" id="60893"/>
    <lineage>
        <taxon>Bacteria</taxon>
        <taxon>Pseudomonadati</taxon>
        <taxon>Thermodesulfobacteriota</taxon>
        <taxon>Desulfobaccia</taxon>
        <taxon>Desulfobaccales</taxon>
        <taxon>Desulfobaccaceae</taxon>
        <taxon>Desulfobacca</taxon>
    </lineage>
</organism>
<dbReference type="PANTHER" id="PTHR11135">
    <property type="entry name" value="HISTONE ACETYLTRANSFERASE-RELATED"/>
    <property type="match status" value="1"/>
</dbReference>
<evidence type="ECO:0000256" key="1">
    <source>
        <dbReference type="ARBA" id="ARBA00001966"/>
    </source>
</evidence>
<dbReference type="PROSITE" id="PS51918">
    <property type="entry name" value="RADICAL_SAM"/>
    <property type="match status" value="1"/>
</dbReference>
<dbReference type="EMBL" id="DTMF01000254">
    <property type="protein sequence ID" value="HGF34762.1"/>
    <property type="molecule type" value="Genomic_DNA"/>
</dbReference>
<gene>
    <name evidence="8" type="ORF">ENW96_10300</name>
</gene>
<dbReference type="NCBIfam" id="TIGR01212">
    <property type="entry name" value="TIGR01212 family radical SAM protein"/>
    <property type="match status" value="1"/>
</dbReference>
<dbReference type="Pfam" id="PF16199">
    <property type="entry name" value="Radical_SAM_C"/>
    <property type="match status" value="1"/>
</dbReference>
<dbReference type="InterPro" id="IPR023404">
    <property type="entry name" value="rSAM_horseshoe"/>
</dbReference>
<evidence type="ECO:0000313" key="8">
    <source>
        <dbReference type="EMBL" id="HGF34762.1"/>
    </source>
</evidence>
<keyword evidence="5" id="KW-0408">Iron</keyword>
<dbReference type="GO" id="GO:0003824">
    <property type="term" value="F:catalytic activity"/>
    <property type="evidence" value="ECO:0007669"/>
    <property type="project" value="InterPro"/>
</dbReference>
<dbReference type="InterPro" id="IPR058240">
    <property type="entry name" value="rSAM_sf"/>
</dbReference>